<protein>
    <submittedName>
        <fullName evidence="1">Uncharacterized protein</fullName>
    </submittedName>
</protein>
<keyword evidence="2" id="KW-1185">Reference proteome</keyword>
<dbReference type="AlphaFoldDB" id="A0AA37BSU7"/>
<organism evidence="1 2">
    <name type="scientific">Thermogymnomonas acidicola</name>
    <dbReference type="NCBI Taxonomy" id="399579"/>
    <lineage>
        <taxon>Archaea</taxon>
        <taxon>Methanobacteriati</taxon>
        <taxon>Thermoplasmatota</taxon>
        <taxon>Thermoplasmata</taxon>
        <taxon>Thermoplasmatales</taxon>
        <taxon>Thermogymnomonas</taxon>
    </lineage>
</organism>
<reference evidence="1" key="1">
    <citation type="journal article" date="2014" name="Int. J. Syst. Evol. Microbiol.">
        <title>Complete genome sequence of Corynebacterium casei LMG S-19264T (=DSM 44701T), isolated from a smear-ripened cheese.</title>
        <authorList>
            <consortium name="US DOE Joint Genome Institute (JGI-PGF)"/>
            <person name="Walter F."/>
            <person name="Albersmeier A."/>
            <person name="Kalinowski J."/>
            <person name="Ruckert C."/>
        </authorList>
    </citation>
    <scope>NUCLEOTIDE SEQUENCE</scope>
    <source>
        <strain evidence="1">JCM 13583</strain>
    </source>
</reference>
<name>A0AA37BSU7_9ARCH</name>
<gene>
    <name evidence="1" type="ORF">GCM10007108_17010</name>
</gene>
<reference evidence="1" key="2">
    <citation type="submission" date="2022-09" db="EMBL/GenBank/DDBJ databases">
        <authorList>
            <person name="Sun Q."/>
            <person name="Ohkuma M."/>
        </authorList>
    </citation>
    <scope>NUCLEOTIDE SEQUENCE</scope>
    <source>
        <strain evidence="1">JCM 13583</strain>
    </source>
</reference>
<accession>A0AA37BSU7</accession>
<evidence type="ECO:0000313" key="2">
    <source>
        <dbReference type="Proteomes" id="UP000632195"/>
    </source>
</evidence>
<proteinExistence type="predicted"/>
<evidence type="ECO:0000313" key="1">
    <source>
        <dbReference type="EMBL" id="GGM79359.1"/>
    </source>
</evidence>
<comment type="caution">
    <text evidence="1">The sequence shown here is derived from an EMBL/GenBank/DDBJ whole genome shotgun (WGS) entry which is preliminary data.</text>
</comment>
<dbReference type="Proteomes" id="UP000632195">
    <property type="component" value="Unassembled WGS sequence"/>
</dbReference>
<dbReference type="RefSeq" id="WP_188681824.1">
    <property type="nucleotide sequence ID" value="NZ_BMNY01000004.1"/>
</dbReference>
<dbReference type="EMBL" id="BMNY01000004">
    <property type="protein sequence ID" value="GGM79359.1"/>
    <property type="molecule type" value="Genomic_DNA"/>
</dbReference>
<sequence>MIVEDQRNISCGGDPFNYLKSVMKALYFQLDPGQDAKILLLKEKFPYSRNVFDGMARTTRLRLLDMEEASGEVHLTVRKESQ</sequence>